<dbReference type="OrthoDB" id="6631015at2"/>
<gene>
    <name evidence="2" type="ORF">Rin_00020070</name>
</gene>
<keyword evidence="1" id="KW-1133">Transmembrane helix</keyword>
<dbReference type="RefSeq" id="WP_006707642.1">
    <property type="nucleotide sequence ID" value="NZ_AGCA01000467.1"/>
</dbReference>
<keyword evidence="3" id="KW-1185">Reference proteome</keyword>
<protein>
    <submittedName>
        <fullName evidence="2">Conjugal transfer entry exclusion protein</fullName>
    </submittedName>
</protein>
<comment type="caution">
    <text evidence="2">The sequence shown here is derived from an EMBL/GenBank/DDBJ whole genome shotgun (WGS) entry which is preliminary data.</text>
</comment>
<proteinExistence type="predicted"/>
<feature type="transmembrane region" description="Helical" evidence="1">
    <location>
        <begin position="110"/>
        <end position="131"/>
    </location>
</feature>
<reference evidence="2 3" key="1">
    <citation type="journal article" date="2012" name="Genome Res.">
        <title>Genomic basis of endosymbiont-conferred protection against an insect parasitoid.</title>
        <authorList>
            <person name="Hansen A.K."/>
            <person name="Vorburger C."/>
            <person name="Moran N.A."/>
        </authorList>
    </citation>
    <scope>NUCLEOTIDE SEQUENCE [LARGE SCALE GENOMIC DNA]</scope>
    <source>
        <strain evidence="3">R5.15</strain>
    </source>
</reference>
<sequence length="135" mass="15474">MRITHKMIQDDVRKTAEILKNREIEIPSSWQCMRGGLAIMLSMMLWQAFIALPYLSNDKTDVYESIGFSTLLGFFIFLSVSSLTAKYLSLPKEVRVEGIVMALYKSRAKIFATVWLITNISTGIFIKLFIIKRLS</sequence>
<dbReference type="EMBL" id="AGCA01000467">
    <property type="protein sequence ID" value="EGY28064.1"/>
    <property type="molecule type" value="Genomic_DNA"/>
</dbReference>
<organism evidence="2 3">
    <name type="scientific">Candidatus Regiella insecticola 5.15</name>
    <dbReference type="NCBI Taxonomy" id="1005043"/>
    <lineage>
        <taxon>Bacteria</taxon>
        <taxon>Pseudomonadati</taxon>
        <taxon>Pseudomonadota</taxon>
        <taxon>Gammaproteobacteria</taxon>
        <taxon>Enterobacterales</taxon>
        <taxon>Enterobacteriaceae</taxon>
        <taxon>aphid secondary symbionts</taxon>
        <taxon>Candidatus Regiella</taxon>
    </lineage>
</organism>
<evidence type="ECO:0000256" key="1">
    <source>
        <dbReference type="SAM" id="Phobius"/>
    </source>
</evidence>
<keyword evidence="1" id="KW-0812">Transmembrane</keyword>
<feature type="transmembrane region" description="Helical" evidence="1">
    <location>
        <begin position="68"/>
        <end position="89"/>
    </location>
</feature>
<accession>G2H1R3</accession>
<evidence type="ECO:0000313" key="3">
    <source>
        <dbReference type="Proteomes" id="UP000004116"/>
    </source>
</evidence>
<dbReference type="Proteomes" id="UP000004116">
    <property type="component" value="Unassembled WGS sequence"/>
</dbReference>
<feature type="transmembrane region" description="Helical" evidence="1">
    <location>
        <begin position="37"/>
        <end position="56"/>
    </location>
</feature>
<name>G2H1R3_9ENTR</name>
<keyword evidence="1" id="KW-0472">Membrane</keyword>
<evidence type="ECO:0000313" key="2">
    <source>
        <dbReference type="EMBL" id="EGY28064.1"/>
    </source>
</evidence>
<dbReference type="AlphaFoldDB" id="G2H1R3"/>